<accession>A0A2G9U2B3</accession>
<dbReference type="PANTHER" id="PTHR48153">
    <property type="entry name" value="UFM1-SPECIFIC PROTEASE 2"/>
    <property type="match status" value="1"/>
</dbReference>
<keyword evidence="2" id="KW-0378">Hydrolase</keyword>
<feature type="domain" description="UFSP1/2/DUB catalytic" evidence="3">
    <location>
        <begin position="1"/>
        <end position="109"/>
    </location>
</feature>
<dbReference type="EMBL" id="KZ349948">
    <property type="protein sequence ID" value="PIO64387.1"/>
    <property type="molecule type" value="Genomic_DNA"/>
</dbReference>
<protein>
    <submittedName>
        <fullName evidence="4">Peptidase family C78</fullName>
    </submittedName>
</protein>
<dbReference type="InterPro" id="IPR012462">
    <property type="entry name" value="UFSP1/2_DUB_cat"/>
</dbReference>
<sequence length="171" mass="18832">LVEIGDKEEKFVGSRQWIGSTEIGFVLDHLLGIESRFIVTNSGAEVAERARELALHFQTAGTPVMIGGGQLAHTILGVDFDENTGECGFLVLDPHYTGSEDLKDLTDFAIVGFSWKLMTPLESVRIYIKDYPPNSIGVTNQDEPRKKSPGISARQSALRLSRGYAVLFTQF</sequence>
<evidence type="ECO:0000256" key="1">
    <source>
        <dbReference type="ARBA" id="ARBA00008552"/>
    </source>
</evidence>
<dbReference type="Proteomes" id="UP000230423">
    <property type="component" value="Unassembled WGS sequence"/>
</dbReference>
<gene>
    <name evidence="4" type="ORF">TELCIR_13986</name>
</gene>
<evidence type="ECO:0000259" key="3">
    <source>
        <dbReference type="Pfam" id="PF07910"/>
    </source>
</evidence>
<dbReference type="AlphaFoldDB" id="A0A2G9U2B3"/>
<proteinExistence type="inferred from homology"/>
<dbReference type="GO" id="GO:0005783">
    <property type="term" value="C:endoplasmic reticulum"/>
    <property type="evidence" value="ECO:0007669"/>
    <property type="project" value="TreeGrafter"/>
</dbReference>
<feature type="non-terminal residue" evidence="4">
    <location>
        <position position="1"/>
    </location>
</feature>
<evidence type="ECO:0000313" key="5">
    <source>
        <dbReference type="Proteomes" id="UP000230423"/>
    </source>
</evidence>
<evidence type="ECO:0000256" key="2">
    <source>
        <dbReference type="ARBA" id="ARBA00022801"/>
    </source>
</evidence>
<dbReference type="GO" id="GO:0006508">
    <property type="term" value="P:proteolysis"/>
    <property type="evidence" value="ECO:0007669"/>
    <property type="project" value="TreeGrafter"/>
</dbReference>
<dbReference type="GO" id="GO:0071567">
    <property type="term" value="F:deUFMylase activity"/>
    <property type="evidence" value="ECO:0007669"/>
    <property type="project" value="TreeGrafter"/>
</dbReference>
<comment type="similarity">
    <text evidence="1">Belongs to the peptidase C78 family.</text>
</comment>
<organism evidence="4 5">
    <name type="scientific">Teladorsagia circumcincta</name>
    <name type="common">Brown stomach worm</name>
    <name type="synonym">Ostertagia circumcincta</name>
    <dbReference type="NCBI Taxonomy" id="45464"/>
    <lineage>
        <taxon>Eukaryota</taxon>
        <taxon>Metazoa</taxon>
        <taxon>Ecdysozoa</taxon>
        <taxon>Nematoda</taxon>
        <taxon>Chromadorea</taxon>
        <taxon>Rhabditida</taxon>
        <taxon>Rhabditina</taxon>
        <taxon>Rhabditomorpha</taxon>
        <taxon>Strongyloidea</taxon>
        <taxon>Trichostrongylidae</taxon>
        <taxon>Teladorsagia</taxon>
    </lineage>
</organism>
<evidence type="ECO:0000313" key="4">
    <source>
        <dbReference type="EMBL" id="PIO64387.1"/>
    </source>
</evidence>
<dbReference type="GO" id="GO:0005634">
    <property type="term" value="C:nucleus"/>
    <property type="evidence" value="ECO:0007669"/>
    <property type="project" value="TreeGrafter"/>
</dbReference>
<dbReference type="PANTHER" id="PTHR48153:SF2">
    <property type="entry name" value="UFM1-SPECIFIC PROTEASE 2"/>
    <property type="match status" value="1"/>
</dbReference>
<reference evidence="4 5" key="1">
    <citation type="submission" date="2015-09" db="EMBL/GenBank/DDBJ databases">
        <title>Draft genome of the parasitic nematode Teladorsagia circumcincta isolate WARC Sus (inbred).</title>
        <authorList>
            <person name="Mitreva M."/>
        </authorList>
    </citation>
    <scope>NUCLEOTIDE SEQUENCE [LARGE SCALE GENOMIC DNA]</scope>
    <source>
        <strain evidence="4 5">S</strain>
    </source>
</reference>
<keyword evidence="5" id="KW-1185">Reference proteome</keyword>
<dbReference type="Gene3D" id="3.90.70.130">
    <property type="match status" value="1"/>
</dbReference>
<name>A0A2G9U2B3_TELCI</name>
<dbReference type="OrthoDB" id="417506at2759"/>
<dbReference type="Pfam" id="PF07910">
    <property type="entry name" value="Peptidase_C78"/>
    <property type="match status" value="1"/>
</dbReference>